<dbReference type="InterPro" id="IPR011712">
    <property type="entry name" value="Sig_transdc_His_kin_sub3_dim/P"/>
</dbReference>
<feature type="region of interest" description="Disordered" evidence="8">
    <location>
        <begin position="410"/>
        <end position="436"/>
    </location>
</feature>
<evidence type="ECO:0000256" key="5">
    <source>
        <dbReference type="ARBA" id="ARBA00022741"/>
    </source>
</evidence>
<dbReference type="Gene3D" id="3.30.565.10">
    <property type="entry name" value="Histidine kinase-like ATPase, C-terminal domain"/>
    <property type="match status" value="1"/>
</dbReference>
<evidence type="ECO:0000256" key="7">
    <source>
        <dbReference type="ARBA" id="ARBA00022840"/>
    </source>
</evidence>
<dbReference type="InterPro" id="IPR003594">
    <property type="entry name" value="HATPase_dom"/>
</dbReference>
<comment type="caution">
    <text evidence="12">The sequence shown here is derived from an EMBL/GenBank/DDBJ whole genome shotgun (WGS) entry which is preliminary data.</text>
</comment>
<keyword evidence="7" id="KW-0067">ATP-binding</keyword>
<feature type="domain" description="Signal transduction histidine kinase subgroup 3 dimerisation and phosphoacceptor" evidence="11">
    <location>
        <begin position="222"/>
        <end position="285"/>
    </location>
</feature>
<dbReference type="AlphaFoldDB" id="A0A644UI74"/>
<dbReference type="GO" id="GO:0005524">
    <property type="term" value="F:ATP binding"/>
    <property type="evidence" value="ECO:0007669"/>
    <property type="project" value="UniProtKB-KW"/>
</dbReference>
<evidence type="ECO:0000256" key="4">
    <source>
        <dbReference type="ARBA" id="ARBA00022679"/>
    </source>
</evidence>
<feature type="transmembrane region" description="Helical" evidence="9">
    <location>
        <begin position="107"/>
        <end position="124"/>
    </location>
</feature>
<evidence type="ECO:0000256" key="1">
    <source>
        <dbReference type="ARBA" id="ARBA00000085"/>
    </source>
</evidence>
<dbReference type="GO" id="GO:0000155">
    <property type="term" value="F:phosphorelay sensor kinase activity"/>
    <property type="evidence" value="ECO:0007669"/>
    <property type="project" value="InterPro"/>
</dbReference>
<organism evidence="12">
    <name type="scientific">bioreactor metagenome</name>
    <dbReference type="NCBI Taxonomy" id="1076179"/>
    <lineage>
        <taxon>unclassified sequences</taxon>
        <taxon>metagenomes</taxon>
        <taxon>ecological metagenomes</taxon>
    </lineage>
</organism>
<evidence type="ECO:0000313" key="12">
    <source>
        <dbReference type="EMBL" id="MPL78634.1"/>
    </source>
</evidence>
<comment type="catalytic activity">
    <reaction evidence="1">
        <text>ATP + protein L-histidine = ADP + protein N-phospho-L-histidine.</text>
        <dbReference type="EC" id="2.7.13.3"/>
    </reaction>
</comment>
<feature type="transmembrane region" description="Helical" evidence="9">
    <location>
        <begin position="131"/>
        <end position="149"/>
    </location>
</feature>
<feature type="compositionally biased region" description="Basic and acidic residues" evidence="8">
    <location>
        <begin position="419"/>
        <end position="436"/>
    </location>
</feature>
<dbReference type="InterPro" id="IPR050482">
    <property type="entry name" value="Sensor_HK_TwoCompSys"/>
</dbReference>
<reference evidence="12" key="1">
    <citation type="submission" date="2019-08" db="EMBL/GenBank/DDBJ databases">
        <authorList>
            <person name="Kucharzyk K."/>
            <person name="Murdoch R.W."/>
            <person name="Higgins S."/>
            <person name="Loffler F."/>
        </authorList>
    </citation>
    <scope>NUCLEOTIDE SEQUENCE</scope>
</reference>
<feature type="transmembrane region" description="Helical" evidence="9">
    <location>
        <begin position="14"/>
        <end position="31"/>
    </location>
</feature>
<keyword evidence="6" id="KW-0418">Kinase</keyword>
<keyword evidence="9" id="KW-1133">Transmembrane helix</keyword>
<dbReference type="SUPFAM" id="SSF55874">
    <property type="entry name" value="ATPase domain of HSP90 chaperone/DNA topoisomerase II/histidine kinase"/>
    <property type="match status" value="1"/>
</dbReference>
<dbReference type="GO" id="GO:0016020">
    <property type="term" value="C:membrane"/>
    <property type="evidence" value="ECO:0007669"/>
    <property type="project" value="InterPro"/>
</dbReference>
<dbReference type="Gene3D" id="1.20.5.1930">
    <property type="match status" value="1"/>
</dbReference>
<name>A0A644UI74_9ZZZZ</name>
<sequence length="436" mass="48932">MLRFFKKNQGERDFARIILMALFFLFHFMLTSRPLFYTRRYTRGESGLPSIFTLLNIAIVGFWFILELFEFLAWNYRWEKPSQGLSITVLRCLPILGILVFDPRALPGMMTLVAPLLTFYLSLVVKPFWRFCVTIFFCVVQLGLFYYTPPHAPPPSAANQYELVILLYQLMSIVLMFLFAQLWEQDRRNRDHQALLTAEITASHGELKKFASQVSRTVALEERTRIARDIHDSLGHTLTAASIQLNKAEAFFERDAAVARQAIADARSSMQEAMVDVRSTLETLNANSEGFDFFAQVTKPLESLERGGVKVARNFSGDQDGFNIAVLLALYRFIQEGATNILKHSKARNATIAIDFGESWVSAELSDDGCGFIRGAMGEKASGYGAYGLSGLVDRIALVRGEFTVDSAPGEGTTLKARMPRDPVSRIGKETGTDGH</sequence>
<evidence type="ECO:0000256" key="9">
    <source>
        <dbReference type="SAM" id="Phobius"/>
    </source>
</evidence>
<evidence type="ECO:0000259" key="11">
    <source>
        <dbReference type="Pfam" id="PF07730"/>
    </source>
</evidence>
<proteinExistence type="predicted"/>
<dbReference type="EC" id="2.7.13.3" evidence="2"/>
<keyword evidence="9" id="KW-0472">Membrane</keyword>
<evidence type="ECO:0000256" key="2">
    <source>
        <dbReference type="ARBA" id="ARBA00012438"/>
    </source>
</evidence>
<dbReference type="EMBL" id="VSSQ01000118">
    <property type="protein sequence ID" value="MPL78634.1"/>
    <property type="molecule type" value="Genomic_DNA"/>
</dbReference>
<feature type="transmembrane region" description="Helical" evidence="9">
    <location>
        <begin position="51"/>
        <end position="72"/>
    </location>
</feature>
<keyword evidence="3" id="KW-0597">Phosphoprotein</keyword>
<dbReference type="PANTHER" id="PTHR24421">
    <property type="entry name" value="NITRATE/NITRITE SENSOR PROTEIN NARX-RELATED"/>
    <property type="match status" value="1"/>
</dbReference>
<dbReference type="GO" id="GO:0046983">
    <property type="term" value="F:protein dimerization activity"/>
    <property type="evidence" value="ECO:0007669"/>
    <property type="project" value="InterPro"/>
</dbReference>
<protein>
    <recommendedName>
        <fullName evidence="2">histidine kinase</fullName>
        <ecNumber evidence="2">2.7.13.3</ecNumber>
    </recommendedName>
</protein>
<gene>
    <name evidence="12" type="ORF">SDC9_24504</name>
</gene>
<evidence type="ECO:0000256" key="3">
    <source>
        <dbReference type="ARBA" id="ARBA00022553"/>
    </source>
</evidence>
<keyword evidence="9" id="KW-0812">Transmembrane</keyword>
<evidence type="ECO:0000256" key="6">
    <source>
        <dbReference type="ARBA" id="ARBA00022777"/>
    </source>
</evidence>
<dbReference type="Pfam" id="PF02518">
    <property type="entry name" value="HATPase_c"/>
    <property type="match status" value="1"/>
</dbReference>
<dbReference type="Pfam" id="PF07730">
    <property type="entry name" value="HisKA_3"/>
    <property type="match status" value="1"/>
</dbReference>
<feature type="transmembrane region" description="Helical" evidence="9">
    <location>
        <begin position="161"/>
        <end position="180"/>
    </location>
</feature>
<keyword evidence="5" id="KW-0547">Nucleotide-binding</keyword>
<evidence type="ECO:0000259" key="10">
    <source>
        <dbReference type="Pfam" id="PF02518"/>
    </source>
</evidence>
<evidence type="ECO:0000256" key="8">
    <source>
        <dbReference type="SAM" id="MobiDB-lite"/>
    </source>
</evidence>
<feature type="domain" description="Histidine kinase/HSP90-like ATPase" evidence="10">
    <location>
        <begin position="329"/>
        <end position="422"/>
    </location>
</feature>
<accession>A0A644UI74</accession>
<dbReference type="CDD" id="cd16917">
    <property type="entry name" value="HATPase_UhpB-NarQ-NarX-like"/>
    <property type="match status" value="1"/>
</dbReference>
<keyword evidence="4" id="KW-0808">Transferase</keyword>
<dbReference type="InterPro" id="IPR036890">
    <property type="entry name" value="HATPase_C_sf"/>
</dbReference>
<dbReference type="PANTHER" id="PTHR24421:SF10">
    <property type="entry name" value="NITRATE_NITRITE SENSOR PROTEIN NARQ"/>
    <property type="match status" value="1"/>
</dbReference>